<dbReference type="Pfam" id="PF01522">
    <property type="entry name" value="Polysacc_deac_1"/>
    <property type="match status" value="1"/>
</dbReference>
<proteinExistence type="predicted"/>
<feature type="domain" description="NodB homology" evidence="9">
    <location>
        <begin position="75"/>
        <end position="265"/>
    </location>
</feature>
<dbReference type="EMBL" id="JAQQWM010000004">
    <property type="protein sequence ID" value="KAK8067516.1"/>
    <property type="molecule type" value="Genomic_DNA"/>
</dbReference>
<evidence type="ECO:0000256" key="6">
    <source>
        <dbReference type="ARBA" id="ARBA00023285"/>
    </source>
</evidence>
<dbReference type="Proteomes" id="UP001446871">
    <property type="component" value="Unassembled WGS sequence"/>
</dbReference>
<feature type="signal peptide" evidence="8">
    <location>
        <begin position="1"/>
        <end position="22"/>
    </location>
</feature>
<keyword evidence="5" id="KW-0119">Carbohydrate metabolism</keyword>
<comment type="cofactor">
    <cofactor evidence="1">
        <name>Co(2+)</name>
        <dbReference type="ChEBI" id="CHEBI:48828"/>
    </cofactor>
</comment>
<dbReference type="InterPro" id="IPR011330">
    <property type="entry name" value="Glyco_hydro/deAcase_b/a-brl"/>
</dbReference>
<gene>
    <name evidence="10" type="ORF">PG996_006628</name>
</gene>
<evidence type="ECO:0000256" key="1">
    <source>
        <dbReference type="ARBA" id="ARBA00001941"/>
    </source>
</evidence>
<keyword evidence="3 8" id="KW-0732">Signal</keyword>
<dbReference type="PROSITE" id="PS51677">
    <property type="entry name" value="NODB"/>
    <property type="match status" value="1"/>
</dbReference>
<keyword evidence="11" id="KW-1185">Reference proteome</keyword>
<feature type="region of interest" description="Disordered" evidence="7">
    <location>
        <begin position="27"/>
        <end position="58"/>
    </location>
</feature>
<evidence type="ECO:0000256" key="7">
    <source>
        <dbReference type="SAM" id="MobiDB-lite"/>
    </source>
</evidence>
<evidence type="ECO:0000256" key="8">
    <source>
        <dbReference type="SAM" id="SignalP"/>
    </source>
</evidence>
<dbReference type="CDD" id="cd10951">
    <property type="entry name" value="CE4_ClCDA_like"/>
    <property type="match status" value="1"/>
</dbReference>
<keyword evidence="4" id="KW-0378">Hydrolase</keyword>
<reference evidence="10 11" key="1">
    <citation type="submission" date="2023-01" db="EMBL/GenBank/DDBJ databases">
        <title>Analysis of 21 Apiospora genomes using comparative genomics revels a genus with tremendous synthesis potential of carbohydrate active enzymes and secondary metabolites.</title>
        <authorList>
            <person name="Sorensen T."/>
        </authorList>
    </citation>
    <scope>NUCLEOTIDE SEQUENCE [LARGE SCALE GENOMIC DNA]</scope>
    <source>
        <strain evidence="10 11">CBS 83171</strain>
    </source>
</reference>
<keyword evidence="6" id="KW-0170">Cobalt</keyword>
<evidence type="ECO:0000256" key="4">
    <source>
        <dbReference type="ARBA" id="ARBA00022801"/>
    </source>
</evidence>
<comment type="caution">
    <text evidence="10">The sequence shown here is derived from an EMBL/GenBank/DDBJ whole genome shotgun (WGS) entry which is preliminary data.</text>
</comment>
<feature type="chain" id="PRO_5045869965" evidence="8">
    <location>
        <begin position="23"/>
        <end position="289"/>
    </location>
</feature>
<name>A0ABR1V8K2_9PEZI</name>
<evidence type="ECO:0000256" key="3">
    <source>
        <dbReference type="ARBA" id="ARBA00022729"/>
    </source>
</evidence>
<protein>
    <submittedName>
        <fullName evidence="10">Chitin deacetylase</fullName>
    </submittedName>
</protein>
<dbReference type="SUPFAM" id="SSF88713">
    <property type="entry name" value="Glycoside hydrolase/deacetylase"/>
    <property type="match status" value="1"/>
</dbReference>
<dbReference type="PANTHER" id="PTHR46471:SF4">
    <property type="entry name" value="CHITIN DEACETYLASE"/>
    <property type="match status" value="1"/>
</dbReference>
<organism evidence="10 11">
    <name type="scientific">Apiospora saccharicola</name>
    <dbReference type="NCBI Taxonomy" id="335842"/>
    <lineage>
        <taxon>Eukaryota</taxon>
        <taxon>Fungi</taxon>
        <taxon>Dikarya</taxon>
        <taxon>Ascomycota</taxon>
        <taxon>Pezizomycotina</taxon>
        <taxon>Sordariomycetes</taxon>
        <taxon>Xylariomycetidae</taxon>
        <taxon>Amphisphaeriales</taxon>
        <taxon>Apiosporaceae</taxon>
        <taxon>Apiospora</taxon>
    </lineage>
</organism>
<accession>A0ABR1V8K2</accession>
<dbReference type="PANTHER" id="PTHR46471">
    <property type="entry name" value="CHITIN DEACETYLASE"/>
    <property type="match status" value="1"/>
</dbReference>
<evidence type="ECO:0000259" key="9">
    <source>
        <dbReference type="PROSITE" id="PS51677"/>
    </source>
</evidence>
<dbReference type="InterPro" id="IPR002509">
    <property type="entry name" value="NODB_dom"/>
</dbReference>
<evidence type="ECO:0000313" key="11">
    <source>
        <dbReference type="Proteomes" id="UP001446871"/>
    </source>
</evidence>
<evidence type="ECO:0000313" key="10">
    <source>
        <dbReference type="EMBL" id="KAK8067516.1"/>
    </source>
</evidence>
<dbReference type="Gene3D" id="3.20.20.370">
    <property type="entry name" value="Glycoside hydrolase/deacetylase"/>
    <property type="match status" value="1"/>
</dbReference>
<evidence type="ECO:0000256" key="2">
    <source>
        <dbReference type="ARBA" id="ARBA00022723"/>
    </source>
</evidence>
<feature type="compositionally biased region" description="Low complexity" evidence="7">
    <location>
        <begin position="30"/>
        <end position="40"/>
    </location>
</feature>
<keyword evidence="2" id="KW-0479">Metal-binding</keyword>
<sequence length="289" mass="31292">MYSLPSLLYPLLLAVAVPQASGLALPLDDSSSSSSSSWSSGAAVLRPRADTSGMPRPQLGSIPYGVDITTCNNPNMVAITFDDGPCPYTPKLLDILESNNVKATFFVVGSNGNGLINDESTGMPATLRRMHAAGHHIGSHTWTHADLMTLTTEQRRAEVENNEGAIADVLGLVPTYLRPPYTSCDAGCMGDLGRFGYHVADYNVDTLDWEGDYDRARSIYSSALSGADPKTSSFISLEHDIQERTVDELAQYLIDTAKQYGYQLVTMGECLGDPVGNWYRNPTTGQAWQ</sequence>
<evidence type="ECO:0000256" key="5">
    <source>
        <dbReference type="ARBA" id="ARBA00023277"/>
    </source>
</evidence>